<evidence type="ECO:0000256" key="4">
    <source>
        <dbReference type="ARBA" id="ARBA00022516"/>
    </source>
</evidence>
<keyword evidence="4" id="KW-0444">Lipid biosynthesis</keyword>
<comment type="pathway">
    <text evidence="1">Lipid metabolism.</text>
</comment>
<dbReference type="PANTHER" id="PTHR34069">
    <property type="entry name" value="3-OXOACYL-[ACYL-CARRIER-PROTEIN] SYNTHASE 3"/>
    <property type="match status" value="1"/>
</dbReference>
<keyword evidence="5" id="KW-0808">Transferase</keyword>
<dbReference type="InterPro" id="IPR013751">
    <property type="entry name" value="ACP_syn_III_N"/>
</dbReference>
<evidence type="ECO:0000256" key="1">
    <source>
        <dbReference type="ARBA" id="ARBA00005189"/>
    </source>
</evidence>
<evidence type="ECO:0000256" key="9">
    <source>
        <dbReference type="ARBA" id="ARBA00023268"/>
    </source>
</evidence>
<accession>A0ABZ0US41</accession>
<keyword evidence="14" id="KW-1185">Reference proteome</keyword>
<dbReference type="PANTHER" id="PTHR34069:SF2">
    <property type="entry name" value="BETA-KETOACYL-[ACYL-CARRIER-PROTEIN] SYNTHASE III"/>
    <property type="match status" value="1"/>
</dbReference>
<keyword evidence="7" id="KW-0443">Lipid metabolism</keyword>
<keyword evidence="10" id="KW-0012">Acyltransferase</keyword>
<sequence length="329" mass="35546">MFLSILNVSSYLPTRCVTNADIIANIDSSDEWIKSRTGIAQRYIANGEDETTTLMSYNACKKLFEGVTSISPNDINCIVVATTTQDSSFPSTANMLQNKLGIQNGKCFSFDLQAACSGFTYGMHVINGLHMLHRRSSTSPFRALLIGADIMSRLVDWSDRNTCILFGDGASAVLLSDNIADFSHISENAGIIGTNIIANTNEVGSLFVETPLGNGKLRMNGKEVFKKAISGMVQMATSLIEKNSIALTDINWFIPHQANIRIINNVADILGVSIDKFITTIEKHANTSASSIPLALEDAINSGKLQRGDLVMLLSAGAGMTFGGVIMRY</sequence>
<dbReference type="Pfam" id="PF08545">
    <property type="entry name" value="ACP_syn_III"/>
    <property type="match status" value="1"/>
</dbReference>
<name>A0ABZ0US41_9RICK</name>
<keyword evidence="3" id="KW-0963">Cytoplasm</keyword>
<evidence type="ECO:0000259" key="11">
    <source>
        <dbReference type="Pfam" id="PF08541"/>
    </source>
</evidence>
<comment type="similarity">
    <text evidence="2">Belongs to the thiolase-like superfamily. FabH family.</text>
</comment>
<dbReference type="InterPro" id="IPR013747">
    <property type="entry name" value="ACP_syn_III_C"/>
</dbReference>
<dbReference type="InterPro" id="IPR016039">
    <property type="entry name" value="Thiolase-like"/>
</dbReference>
<dbReference type="Gene3D" id="3.40.47.10">
    <property type="match status" value="1"/>
</dbReference>
<organism evidence="13 14">
    <name type="scientific">Candidatus Fokinia crypta</name>
    <dbReference type="NCBI Taxonomy" id="1920990"/>
    <lineage>
        <taxon>Bacteria</taxon>
        <taxon>Pseudomonadati</taxon>
        <taxon>Pseudomonadota</taxon>
        <taxon>Alphaproteobacteria</taxon>
        <taxon>Rickettsiales</taxon>
        <taxon>Candidatus Midichloriaceae</taxon>
        <taxon>Candidatus Fokinia</taxon>
    </lineage>
</organism>
<keyword evidence="6" id="KW-0276">Fatty acid metabolism</keyword>
<dbReference type="EMBL" id="CP110343">
    <property type="protein sequence ID" value="WPX97968.1"/>
    <property type="molecule type" value="Genomic_DNA"/>
</dbReference>
<dbReference type="SUPFAM" id="SSF53901">
    <property type="entry name" value="Thiolase-like"/>
    <property type="match status" value="1"/>
</dbReference>
<evidence type="ECO:0000256" key="2">
    <source>
        <dbReference type="ARBA" id="ARBA00008642"/>
    </source>
</evidence>
<dbReference type="Proteomes" id="UP001325140">
    <property type="component" value="Chromosome"/>
</dbReference>
<protein>
    <submittedName>
        <fullName evidence="13">3-oxoacyl-[acyl-carrier-protein] synthase 3</fullName>
    </submittedName>
</protein>
<dbReference type="InterPro" id="IPR004655">
    <property type="entry name" value="FabH"/>
</dbReference>
<dbReference type="NCBIfam" id="NF006829">
    <property type="entry name" value="PRK09352.1"/>
    <property type="match status" value="1"/>
</dbReference>
<evidence type="ECO:0000256" key="3">
    <source>
        <dbReference type="ARBA" id="ARBA00022490"/>
    </source>
</evidence>
<feature type="domain" description="Beta-ketoacyl-[acyl-carrier-protein] synthase III N-terminal" evidence="12">
    <location>
        <begin position="110"/>
        <end position="178"/>
    </location>
</feature>
<evidence type="ECO:0000259" key="12">
    <source>
        <dbReference type="Pfam" id="PF08545"/>
    </source>
</evidence>
<dbReference type="RefSeq" id="WP_323721946.1">
    <property type="nucleotide sequence ID" value="NZ_CP110343.1"/>
</dbReference>
<keyword evidence="9" id="KW-0511">Multifunctional enzyme</keyword>
<evidence type="ECO:0000256" key="10">
    <source>
        <dbReference type="ARBA" id="ARBA00023315"/>
    </source>
</evidence>
<dbReference type="NCBIfam" id="TIGR00747">
    <property type="entry name" value="fabH"/>
    <property type="match status" value="1"/>
</dbReference>
<reference evidence="13" key="1">
    <citation type="submission" date="2022-10" db="EMBL/GenBank/DDBJ databases">
        <title>Host association and intracellularity evolved multiple times independently in the Rickettsiales.</title>
        <authorList>
            <person name="Castelli M."/>
            <person name="Nardi T."/>
            <person name="Gammuto L."/>
            <person name="Bellinzona G."/>
            <person name="Sabaneyeva E."/>
            <person name="Potekhin A."/>
            <person name="Serra V."/>
            <person name="Petroni G."/>
            <person name="Sassera D."/>
        </authorList>
    </citation>
    <scope>NUCLEOTIDE SEQUENCE [LARGE SCALE GENOMIC DNA]</scope>
    <source>
        <strain evidence="13">US_Bl 11III1</strain>
    </source>
</reference>
<gene>
    <name evidence="13" type="ORF">Fokcrypt_00494</name>
</gene>
<evidence type="ECO:0000313" key="14">
    <source>
        <dbReference type="Proteomes" id="UP001325140"/>
    </source>
</evidence>
<evidence type="ECO:0000256" key="6">
    <source>
        <dbReference type="ARBA" id="ARBA00022832"/>
    </source>
</evidence>
<evidence type="ECO:0000256" key="7">
    <source>
        <dbReference type="ARBA" id="ARBA00023098"/>
    </source>
</evidence>
<evidence type="ECO:0000313" key="13">
    <source>
        <dbReference type="EMBL" id="WPX97968.1"/>
    </source>
</evidence>
<evidence type="ECO:0000256" key="5">
    <source>
        <dbReference type="ARBA" id="ARBA00022679"/>
    </source>
</evidence>
<proteinExistence type="inferred from homology"/>
<dbReference type="CDD" id="cd00830">
    <property type="entry name" value="KAS_III"/>
    <property type="match status" value="1"/>
</dbReference>
<evidence type="ECO:0000256" key="8">
    <source>
        <dbReference type="ARBA" id="ARBA00023160"/>
    </source>
</evidence>
<feature type="domain" description="Beta-ketoacyl-[acyl-carrier-protein] synthase III C-terminal" evidence="11">
    <location>
        <begin position="241"/>
        <end position="329"/>
    </location>
</feature>
<dbReference type="Pfam" id="PF08541">
    <property type="entry name" value="ACP_syn_III_C"/>
    <property type="match status" value="1"/>
</dbReference>
<keyword evidence="8" id="KW-0275">Fatty acid biosynthesis</keyword>